<protein>
    <submittedName>
        <fullName evidence="2">Uncharacterized protein</fullName>
    </submittedName>
</protein>
<reference evidence="2 3" key="1">
    <citation type="submission" date="2018-08" db="EMBL/GenBank/DDBJ databases">
        <title>The metabolism and importance of syntrophic acetate oxidation coupled to methane or sulfide production in haloalkaline environments.</title>
        <authorList>
            <person name="Timmers P.H.A."/>
            <person name="Vavourakis C.D."/>
            <person name="Sorokin D.Y."/>
            <person name="Sinninghe Damste J.S."/>
            <person name="Muyzer G."/>
            <person name="Stams A.J.M."/>
            <person name="Plugge C.M."/>
        </authorList>
    </citation>
    <scope>NUCLEOTIDE SEQUENCE [LARGE SCALE GENOMIC DNA]</scope>
    <source>
        <strain evidence="2">MSAO_Bac1</strain>
    </source>
</reference>
<name>A0A424YIU1_9FIRM</name>
<sequence length="79" mass="9133">MDRIKIARGILALLRKKPGFRMNYLMIKRFIRIFGVKCPQGAGYRGRGRGRRPFQSSVPGSPQDLSRRCLFFETKNDNS</sequence>
<feature type="region of interest" description="Disordered" evidence="1">
    <location>
        <begin position="43"/>
        <end position="63"/>
    </location>
</feature>
<evidence type="ECO:0000313" key="2">
    <source>
        <dbReference type="EMBL" id="RQD78317.1"/>
    </source>
</evidence>
<evidence type="ECO:0000256" key="1">
    <source>
        <dbReference type="SAM" id="MobiDB-lite"/>
    </source>
</evidence>
<gene>
    <name evidence="2" type="ORF">D5R97_00560</name>
</gene>
<dbReference type="EMBL" id="QZAA01000026">
    <property type="protein sequence ID" value="RQD78317.1"/>
    <property type="molecule type" value="Genomic_DNA"/>
</dbReference>
<organism evidence="2 3">
    <name type="scientific">Candidatus Syntrophonatronum acetioxidans</name>
    <dbReference type="NCBI Taxonomy" id="1795816"/>
    <lineage>
        <taxon>Bacteria</taxon>
        <taxon>Bacillati</taxon>
        <taxon>Bacillota</taxon>
        <taxon>Clostridia</taxon>
        <taxon>Eubacteriales</taxon>
        <taxon>Syntrophomonadaceae</taxon>
        <taxon>Candidatus Syntrophonatronum</taxon>
    </lineage>
</organism>
<accession>A0A424YIU1</accession>
<proteinExistence type="predicted"/>
<feature type="compositionally biased region" description="Polar residues" evidence="1">
    <location>
        <begin position="54"/>
        <end position="63"/>
    </location>
</feature>
<evidence type="ECO:0000313" key="3">
    <source>
        <dbReference type="Proteomes" id="UP000285138"/>
    </source>
</evidence>
<comment type="caution">
    <text evidence="2">The sequence shown here is derived from an EMBL/GenBank/DDBJ whole genome shotgun (WGS) entry which is preliminary data.</text>
</comment>
<dbReference type="Proteomes" id="UP000285138">
    <property type="component" value="Unassembled WGS sequence"/>
</dbReference>
<dbReference type="AlphaFoldDB" id="A0A424YIU1"/>